<sequence length="253" mass="28113">MSTQINDHIHLEVAGENALMLYFVDESRSSSIIKADKVTDDISSNVQHAAKLIRQHLSADIIDLIPSYASILVMFNLLETDHHHLRNKLKKLLRQCGGTKNKQGRLIELPVYYSLTSGMDLERIAKHAKLTVEQVIALHQNHEYRVYAIGFAPGFAYLGEVEQRIATPRLATPRLKVPKGAVAIADRQTAVYPAQSPGGWNIIGLCPTDMFNAQAMPTMPVEVGDRVRFVGIDKQEYLDLGGVLSNLVNDSED</sequence>
<dbReference type="OrthoDB" id="9778567at2"/>
<accession>A0A099KHV3</accession>
<evidence type="ECO:0000256" key="2">
    <source>
        <dbReference type="ARBA" id="ARBA00022801"/>
    </source>
</evidence>
<dbReference type="SMART" id="SM00796">
    <property type="entry name" value="AHS1"/>
    <property type="match status" value="1"/>
</dbReference>
<reference evidence="5 6" key="1">
    <citation type="submission" date="2014-08" db="EMBL/GenBank/DDBJ databases">
        <title>Genomic and Phenotypic Diversity of Colwellia psychrerythraea strains from Disparate Marine Basins.</title>
        <authorList>
            <person name="Techtmann S.M."/>
            <person name="Stelling S.C."/>
            <person name="Utturkar S.M."/>
            <person name="Alshibli N."/>
            <person name="Harris A."/>
            <person name="Brown S.D."/>
            <person name="Hazen T.C."/>
        </authorList>
    </citation>
    <scope>NUCLEOTIDE SEQUENCE [LARGE SCALE GENOMIC DNA]</scope>
    <source>
        <strain evidence="5 6">GAB14E</strain>
    </source>
</reference>
<evidence type="ECO:0000313" key="6">
    <source>
        <dbReference type="Proteomes" id="UP000029868"/>
    </source>
</evidence>
<dbReference type="InterPro" id="IPR029000">
    <property type="entry name" value="Cyclophilin-like_dom_sf"/>
</dbReference>
<keyword evidence="1" id="KW-0547">Nucleotide-binding</keyword>
<dbReference type="AlphaFoldDB" id="A0A099KHV3"/>
<dbReference type="EMBL" id="JQEC01000051">
    <property type="protein sequence ID" value="KGJ89946.1"/>
    <property type="molecule type" value="Genomic_DNA"/>
</dbReference>
<dbReference type="Gene3D" id="3.30.1360.40">
    <property type="match status" value="1"/>
</dbReference>
<gene>
    <name evidence="5" type="ORF">GAB14E_3824</name>
</gene>
<dbReference type="SUPFAM" id="SSF160467">
    <property type="entry name" value="PH0987 N-terminal domain-like"/>
    <property type="match status" value="1"/>
</dbReference>
<dbReference type="PANTHER" id="PTHR34698:SF2">
    <property type="entry name" value="5-OXOPROLINASE SUBUNIT B"/>
    <property type="match status" value="1"/>
</dbReference>
<organism evidence="5 6">
    <name type="scientific">Colwellia psychrerythraea</name>
    <name type="common">Vibrio psychroerythus</name>
    <dbReference type="NCBI Taxonomy" id="28229"/>
    <lineage>
        <taxon>Bacteria</taxon>
        <taxon>Pseudomonadati</taxon>
        <taxon>Pseudomonadota</taxon>
        <taxon>Gammaproteobacteria</taxon>
        <taxon>Alteromonadales</taxon>
        <taxon>Colwelliaceae</taxon>
        <taxon>Colwellia</taxon>
    </lineage>
</organism>
<dbReference type="GO" id="GO:0005524">
    <property type="term" value="F:ATP binding"/>
    <property type="evidence" value="ECO:0007669"/>
    <property type="project" value="UniProtKB-KW"/>
</dbReference>
<proteinExistence type="predicted"/>
<dbReference type="NCBIfam" id="TIGR00370">
    <property type="entry name" value="5-oxoprolinase subunit PxpB"/>
    <property type="match status" value="1"/>
</dbReference>
<dbReference type="InterPro" id="IPR010016">
    <property type="entry name" value="PxpB"/>
</dbReference>
<dbReference type="GO" id="GO:0016787">
    <property type="term" value="F:hydrolase activity"/>
    <property type="evidence" value="ECO:0007669"/>
    <property type="project" value="UniProtKB-KW"/>
</dbReference>
<evidence type="ECO:0000259" key="4">
    <source>
        <dbReference type="SMART" id="SM00796"/>
    </source>
</evidence>
<evidence type="ECO:0000256" key="3">
    <source>
        <dbReference type="ARBA" id="ARBA00022840"/>
    </source>
</evidence>
<dbReference type="RefSeq" id="WP_033083716.1">
    <property type="nucleotide sequence ID" value="NZ_JQEC01000051.1"/>
</dbReference>
<dbReference type="SUPFAM" id="SSF50891">
    <property type="entry name" value="Cyclophilin-like"/>
    <property type="match status" value="1"/>
</dbReference>
<dbReference type="InterPro" id="IPR003833">
    <property type="entry name" value="CT_C_D"/>
</dbReference>
<comment type="caution">
    <text evidence="5">The sequence shown here is derived from an EMBL/GenBank/DDBJ whole genome shotgun (WGS) entry which is preliminary data.</text>
</comment>
<evidence type="ECO:0000256" key="1">
    <source>
        <dbReference type="ARBA" id="ARBA00022741"/>
    </source>
</evidence>
<keyword evidence="3" id="KW-0067">ATP-binding</keyword>
<dbReference type="PATRIC" id="fig|28229.3.peg.3749"/>
<protein>
    <recommendedName>
        <fullName evidence="4">Carboxyltransferase domain-containing protein</fullName>
    </recommendedName>
</protein>
<dbReference type="Proteomes" id="UP000029868">
    <property type="component" value="Unassembled WGS sequence"/>
</dbReference>
<evidence type="ECO:0000313" key="5">
    <source>
        <dbReference type="EMBL" id="KGJ89946.1"/>
    </source>
</evidence>
<dbReference type="Gene3D" id="2.40.100.10">
    <property type="entry name" value="Cyclophilin-like"/>
    <property type="match status" value="1"/>
</dbReference>
<dbReference type="PANTHER" id="PTHR34698">
    <property type="entry name" value="5-OXOPROLINASE SUBUNIT B"/>
    <property type="match status" value="1"/>
</dbReference>
<keyword evidence="2" id="KW-0378">Hydrolase</keyword>
<name>A0A099KHV3_COLPS</name>
<dbReference type="Pfam" id="PF02682">
    <property type="entry name" value="CT_C_D"/>
    <property type="match status" value="1"/>
</dbReference>
<feature type="domain" description="Carboxyltransferase" evidence="4">
    <location>
        <begin position="9"/>
        <end position="221"/>
    </location>
</feature>